<reference evidence="2 3" key="1">
    <citation type="journal article" date="2011" name="J. Bacteriol.">
        <title>Genome sequence of Chthoniobacter flavus Ellin428, an aerobic heterotrophic soil bacterium.</title>
        <authorList>
            <person name="Kant R."/>
            <person name="van Passel M.W."/>
            <person name="Palva A."/>
            <person name="Lucas S."/>
            <person name="Lapidus A."/>
            <person name="Glavina Del Rio T."/>
            <person name="Dalin E."/>
            <person name="Tice H."/>
            <person name="Bruce D."/>
            <person name="Goodwin L."/>
            <person name="Pitluck S."/>
            <person name="Larimer F.W."/>
            <person name="Land M.L."/>
            <person name="Hauser L."/>
            <person name="Sangwan P."/>
            <person name="de Vos W.M."/>
            <person name="Janssen P.H."/>
            <person name="Smidt H."/>
        </authorList>
    </citation>
    <scope>NUCLEOTIDE SEQUENCE [LARGE SCALE GENOMIC DNA]</scope>
    <source>
        <strain evidence="2 3">Ellin428</strain>
    </source>
</reference>
<sequence length="102" mass="11474">MGREAVARCPSCGFYFCRECITEHDERILCASCLKKQAAKAERPPRNFAPAARTAVALCGFVAAWFFFYVIGRLLLATPTQFHEATVWKSKVINEMDKDQAP</sequence>
<keyword evidence="1" id="KW-0472">Membrane</keyword>
<dbReference type="EMBL" id="ABVL01000006">
    <property type="protein sequence ID" value="EDY20066.1"/>
    <property type="molecule type" value="Genomic_DNA"/>
</dbReference>
<keyword evidence="1" id="KW-0812">Transmembrane</keyword>
<evidence type="ECO:0000256" key="1">
    <source>
        <dbReference type="SAM" id="Phobius"/>
    </source>
</evidence>
<gene>
    <name evidence="2" type="ORF">CfE428DRAFT_2655</name>
</gene>
<comment type="caution">
    <text evidence="2">The sequence shown here is derived from an EMBL/GenBank/DDBJ whole genome shotgun (WGS) entry which is preliminary data.</text>
</comment>
<protein>
    <recommendedName>
        <fullName evidence="4">Rhomboid family protein</fullName>
    </recommendedName>
</protein>
<dbReference type="STRING" id="497964.CfE428DRAFT_2655"/>
<dbReference type="InParanoid" id="B4D154"/>
<proteinExistence type="predicted"/>
<evidence type="ECO:0000313" key="2">
    <source>
        <dbReference type="EMBL" id="EDY20066.1"/>
    </source>
</evidence>
<feature type="transmembrane region" description="Helical" evidence="1">
    <location>
        <begin position="55"/>
        <end position="76"/>
    </location>
</feature>
<dbReference type="eggNOG" id="ENOG5033JPJ">
    <property type="taxonomic scope" value="Bacteria"/>
</dbReference>
<keyword evidence="3" id="KW-1185">Reference proteome</keyword>
<evidence type="ECO:0000313" key="3">
    <source>
        <dbReference type="Proteomes" id="UP000005824"/>
    </source>
</evidence>
<evidence type="ECO:0008006" key="4">
    <source>
        <dbReference type="Google" id="ProtNLM"/>
    </source>
</evidence>
<dbReference type="AlphaFoldDB" id="B4D154"/>
<organism evidence="2 3">
    <name type="scientific">Chthoniobacter flavus Ellin428</name>
    <dbReference type="NCBI Taxonomy" id="497964"/>
    <lineage>
        <taxon>Bacteria</taxon>
        <taxon>Pseudomonadati</taxon>
        <taxon>Verrucomicrobiota</taxon>
        <taxon>Spartobacteria</taxon>
        <taxon>Chthoniobacterales</taxon>
        <taxon>Chthoniobacteraceae</taxon>
        <taxon>Chthoniobacter</taxon>
    </lineage>
</organism>
<keyword evidence="1" id="KW-1133">Transmembrane helix</keyword>
<accession>B4D154</accession>
<name>B4D154_9BACT</name>
<dbReference type="Proteomes" id="UP000005824">
    <property type="component" value="Unassembled WGS sequence"/>
</dbReference>